<dbReference type="SUPFAM" id="SSF103473">
    <property type="entry name" value="MFS general substrate transporter"/>
    <property type="match status" value="1"/>
</dbReference>
<keyword evidence="3 5" id="KW-1133">Transmembrane helix</keyword>
<evidence type="ECO:0000256" key="3">
    <source>
        <dbReference type="ARBA" id="ARBA00022989"/>
    </source>
</evidence>
<dbReference type="EMBL" id="JAQIZZ010000008">
    <property type="protein sequence ID" value="KAJ5524241.1"/>
    <property type="molecule type" value="Genomic_DNA"/>
</dbReference>
<dbReference type="Gene3D" id="1.20.1250.20">
    <property type="entry name" value="MFS general substrate transporter like domains"/>
    <property type="match status" value="1"/>
</dbReference>
<dbReference type="GO" id="GO:0016020">
    <property type="term" value="C:membrane"/>
    <property type="evidence" value="ECO:0007669"/>
    <property type="project" value="UniProtKB-SubCell"/>
</dbReference>
<reference evidence="6 7" key="1">
    <citation type="journal article" date="2023" name="IMA Fungus">
        <title>Comparative genomic study of the Penicillium genus elucidates a diverse pangenome and 15 lateral gene transfer events.</title>
        <authorList>
            <person name="Petersen C."/>
            <person name="Sorensen T."/>
            <person name="Nielsen M.R."/>
            <person name="Sondergaard T.E."/>
            <person name="Sorensen J.L."/>
            <person name="Fitzpatrick D.A."/>
            <person name="Frisvad J.C."/>
            <person name="Nielsen K.L."/>
        </authorList>
    </citation>
    <scope>NUCLEOTIDE SEQUENCE [LARGE SCALE GENOMIC DNA]</scope>
    <source>
        <strain evidence="6 7">IBT 35679</strain>
    </source>
</reference>
<evidence type="ECO:0000256" key="4">
    <source>
        <dbReference type="ARBA" id="ARBA00023136"/>
    </source>
</evidence>
<keyword evidence="2 5" id="KW-0812">Transmembrane</keyword>
<evidence type="ECO:0000256" key="2">
    <source>
        <dbReference type="ARBA" id="ARBA00022692"/>
    </source>
</evidence>
<comment type="caution">
    <text evidence="6">The sequence shown here is derived from an EMBL/GenBank/DDBJ whole genome shotgun (WGS) entry which is preliminary data.</text>
</comment>
<dbReference type="GO" id="GO:0022857">
    <property type="term" value="F:transmembrane transporter activity"/>
    <property type="evidence" value="ECO:0007669"/>
    <property type="project" value="InterPro"/>
</dbReference>
<organism evidence="6 7">
    <name type="scientific">Penicillium frequentans</name>
    <dbReference type="NCBI Taxonomy" id="3151616"/>
    <lineage>
        <taxon>Eukaryota</taxon>
        <taxon>Fungi</taxon>
        <taxon>Dikarya</taxon>
        <taxon>Ascomycota</taxon>
        <taxon>Pezizomycotina</taxon>
        <taxon>Eurotiomycetes</taxon>
        <taxon>Eurotiomycetidae</taxon>
        <taxon>Eurotiales</taxon>
        <taxon>Aspergillaceae</taxon>
        <taxon>Penicillium</taxon>
    </lineage>
</organism>
<dbReference type="InterPro" id="IPR011701">
    <property type="entry name" value="MFS"/>
</dbReference>
<comment type="subcellular location">
    <subcellularLocation>
        <location evidence="1">Membrane</location>
        <topology evidence="1">Multi-pass membrane protein</topology>
    </subcellularLocation>
</comment>
<evidence type="ECO:0008006" key="8">
    <source>
        <dbReference type="Google" id="ProtNLM"/>
    </source>
</evidence>
<gene>
    <name evidence="6" type="ORF">N7494_010891</name>
</gene>
<dbReference type="InterPro" id="IPR036259">
    <property type="entry name" value="MFS_trans_sf"/>
</dbReference>
<feature type="transmembrane region" description="Helical" evidence="5">
    <location>
        <begin position="174"/>
        <end position="195"/>
    </location>
</feature>
<dbReference type="PANTHER" id="PTHR23507:SF40">
    <property type="entry name" value="TETRACYCLINE-EFFLUX TRANSPORTER"/>
    <property type="match status" value="1"/>
</dbReference>
<feature type="transmembrane region" description="Helical" evidence="5">
    <location>
        <begin position="240"/>
        <end position="264"/>
    </location>
</feature>
<keyword evidence="7" id="KW-1185">Reference proteome</keyword>
<evidence type="ECO:0000256" key="1">
    <source>
        <dbReference type="ARBA" id="ARBA00004141"/>
    </source>
</evidence>
<dbReference type="PANTHER" id="PTHR23507">
    <property type="entry name" value="ZGC:174356"/>
    <property type="match status" value="1"/>
</dbReference>
<protein>
    <recommendedName>
        <fullName evidence="8">Major facilitator superfamily (MFS) profile domain-containing protein</fullName>
    </recommendedName>
</protein>
<dbReference type="Proteomes" id="UP001220324">
    <property type="component" value="Unassembled WGS sequence"/>
</dbReference>
<evidence type="ECO:0000313" key="7">
    <source>
        <dbReference type="Proteomes" id="UP001220324"/>
    </source>
</evidence>
<keyword evidence="4 5" id="KW-0472">Membrane</keyword>
<proteinExistence type="predicted"/>
<accession>A0AAD6G8P2</accession>
<feature type="transmembrane region" description="Helical" evidence="5">
    <location>
        <begin position="398"/>
        <end position="423"/>
    </location>
</feature>
<name>A0AAD6G8P2_9EURO</name>
<dbReference type="AlphaFoldDB" id="A0AAD6G8P2"/>
<feature type="transmembrane region" description="Helical" evidence="5">
    <location>
        <begin position="270"/>
        <end position="291"/>
    </location>
</feature>
<feature type="transmembrane region" description="Helical" evidence="5">
    <location>
        <begin position="443"/>
        <end position="461"/>
    </location>
</feature>
<feature type="transmembrane region" description="Helical" evidence="5">
    <location>
        <begin position="143"/>
        <end position="162"/>
    </location>
</feature>
<dbReference type="Pfam" id="PF07690">
    <property type="entry name" value="MFS_1"/>
    <property type="match status" value="1"/>
</dbReference>
<evidence type="ECO:0000313" key="6">
    <source>
        <dbReference type="EMBL" id="KAJ5524241.1"/>
    </source>
</evidence>
<feature type="transmembrane region" description="Helical" evidence="5">
    <location>
        <begin position="534"/>
        <end position="552"/>
    </location>
</feature>
<sequence length="584" mass="63866">MENEELFAGESALDVQHATENLVQETRRTADGTILSVHHEPLLVNNDVDDEWPEDVQQLRDADTRPQWRRPSIFWLLPFALVFTIGFGGLAVPKVTLMRDLVCRNYLYERSLKDPNFTYLPVIVSGDNPQCKIPEVQSKVAQLQLYINLISGLVAALVSPRLGRLSDAYGRTKLIALSGTCAALSELITCFLGTWPESLSVYLFLFGALVDGLGGSITGAQVVLHSYATDCTTPDRRSMAFGLFHAALFLGVAAGPSGAALIISKTGSSLIVFYTGFLLHVFFSLSVLFIVPESLSKELQLVARAKHRVKPTDDEPKWYSWKALNPMNLVAPLKILWPAVGRPSALFANRKGASPALRRNILMLAVMDVALFGVAMGTVQVIIIYAEYMFDWGNVEMSLYIAVVNGLRTANLFLILPLVSWLFRTPTPNDGKIRGSDMLDVMIIRISVLFDVLGYIGYTLSKTGTTWLASGIVACLGGMGPPTIQSALTKHVPHDRVGQLLGATGLLHALARVVAPTIFNLIYSLTVGSYPQTVFMLLASVFGAAGFLSLFLRPHVSLDDEPELDIAVEANEDGEGEEDQLLLR</sequence>
<feature type="transmembrane region" description="Helical" evidence="5">
    <location>
        <begin position="73"/>
        <end position="92"/>
    </location>
</feature>
<evidence type="ECO:0000256" key="5">
    <source>
        <dbReference type="SAM" id="Phobius"/>
    </source>
</evidence>
<feature type="transmembrane region" description="Helical" evidence="5">
    <location>
        <begin position="500"/>
        <end position="522"/>
    </location>
</feature>
<feature type="transmembrane region" description="Helical" evidence="5">
    <location>
        <begin position="361"/>
        <end position="386"/>
    </location>
</feature>
<feature type="transmembrane region" description="Helical" evidence="5">
    <location>
        <begin position="467"/>
        <end position="488"/>
    </location>
</feature>